<keyword evidence="1" id="KW-0540">Nuclease</keyword>
<gene>
    <name evidence="6" type="ORF">CVM39_15920</name>
    <name evidence="7" type="ORF">SAMN06297129_2994</name>
</gene>
<dbReference type="GO" id="GO:0004519">
    <property type="term" value="F:endonuclease activity"/>
    <property type="evidence" value="ECO:0007669"/>
    <property type="project" value="UniProtKB-KW"/>
</dbReference>
<dbReference type="SMART" id="SM00507">
    <property type="entry name" value="HNHc"/>
    <property type="match status" value="1"/>
</dbReference>
<accession>A0A285J5A3</accession>
<evidence type="ECO:0000313" key="7">
    <source>
        <dbReference type="EMBL" id="SNY55388.1"/>
    </source>
</evidence>
<evidence type="ECO:0000313" key="8">
    <source>
        <dbReference type="Proteomes" id="UP000231655"/>
    </source>
</evidence>
<dbReference type="Gene3D" id="1.10.30.50">
    <property type="match status" value="1"/>
</dbReference>
<reference evidence="7 8" key="1">
    <citation type="submission" date="2017-09" db="EMBL/GenBank/DDBJ databases">
        <authorList>
            <person name="Ehlers B."/>
            <person name="Leendertz F.H."/>
        </authorList>
    </citation>
    <scope>NUCLEOTIDE SEQUENCE [LARGE SCALE GENOMIC DNA]</scope>
    <source>
        <strain evidence="7 8">CGMCC 1.12662</strain>
    </source>
</reference>
<dbReference type="EMBL" id="PGTD01000018">
    <property type="protein sequence ID" value="PJE26823.1"/>
    <property type="molecule type" value="Genomic_DNA"/>
</dbReference>
<keyword evidence="9" id="KW-1185">Reference proteome</keyword>
<evidence type="ECO:0000256" key="3">
    <source>
        <dbReference type="ARBA" id="ARBA00038412"/>
    </source>
</evidence>
<dbReference type="OrthoDB" id="5292295at2"/>
<dbReference type="EMBL" id="OBEA01000006">
    <property type="protein sequence ID" value="SNY55388.1"/>
    <property type="molecule type" value="Genomic_DNA"/>
</dbReference>
<dbReference type="GO" id="GO:0003676">
    <property type="term" value="F:nucleic acid binding"/>
    <property type="evidence" value="ECO:0007669"/>
    <property type="project" value="InterPro"/>
</dbReference>
<evidence type="ECO:0000259" key="5">
    <source>
        <dbReference type="SMART" id="SM00507"/>
    </source>
</evidence>
<proteinExistence type="inferred from homology"/>
<sequence length="129" mass="14532">MPRKICVAFGCEELAEAGLSHCQTHEAIRQEKIAARKAAAQQSEEAQANRRLYRSAAWQRAAKGFLAKHPLCAHCAELGLVVPAREVDHVEPHRGDRAKFWDRSNWQPLCKPCHSRKTAGEVFHRTPRG</sequence>
<dbReference type="InterPro" id="IPR002711">
    <property type="entry name" value="HNH"/>
</dbReference>
<evidence type="ECO:0000313" key="6">
    <source>
        <dbReference type="EMBL" id="PJE26823.1"/>
    </source>
</evidence>
<protein>
    <recommendedName>
        <fullName evidence="4">Putative HNH nuclease YajD</fullName>
    </recommendedName>
</protein>
<dbReference type="Proteomes" id="UP000231702">
    <property type="component" value="Unassembled WGS sequence"/>
</dbReference>
<organism evidence="7 8">
    <name type="scientific">Pseudooceanicola antarcticus</name>
    <dbReference type="NCBI Taxonomy" id="1247613"/>
    <lineage>
        <taxon>Bacteria</taxon>
        <taxon>Pseudomonadati</taxon>
        <taxon>Pseudomonadota</taxon>
        <taxon>Alphaproteobacteria</taxon>
        <taxon>Rhodobacterales</taxon>
        <taxon>Paracoccaceae</taxon>
        <taxon>Pseudooceanicola</taxon>
    </lineage>
</organism>
<dbReference type="GO" id="GO:0008270">
    <property type="term" value="F:zinc ion binding"/>
    <property type="evidence" value="ECO:0007669"/>
    <property type="project" value="InterPro"/>
</dbReference>
<dbReference type="PANTHER" id="PTHR41286">
    <property type="entry name" value="HNH NUCLEASE YAJD-RELATED"/>
    <property type="match status" value="1"/>
</dbReference>
<dbReference type="Pfam" id="PF01844">
    <property type="entry name" value="HNH"/>
    <property type="match status" value="1"/>
</dbReference>
<comment type="similarity">
    <text evidence="3">Belongs to the HNH nuclease family.</text>
</comment>
<reference evidence="6 9" key="2">
    <citation type="journal article" date="2018" name="Int. J. Syst. Evol. Microbiol.">
        <title>Pseudooceanicola lipolyticus sp. nov., a marine alphaproteobacterium, reclassification of Oceanicola flagellatus as Pseudooceanicola flagellatus comb. nov. and emended description of the genus Pseudooceanicola.</title>
        <authorList>
            <person name="Huang M.-M."/>
            <person name="Guo L.-L."/>
            <person name="Wu Y.-H."/>
            <person name="Lai Q.-L."/>
            <person name="Shao Z.-Z."/>
            <person name="Wang C.-S."/>
            <person name="Wu M."/>
            <person name="Xu X.-W."/>
        </authorList>
    </citation>
    <scope>NUCLEOTIDE SEQUENCE [LARGE SCALE GENOMIC DNA]</scope>
    <source>
        <strain evidence="6 9">Ar-45</strain>
    </source>
</reference>
<dbReference type="GO" id="GO:0016787">
    <property type="term" value="F:hydrolase activity"/>
    <property type="evidence" value="ECO:0007669"/>
    <property type="project" value="UniProtKB-KW"/>
</dbReference>
<evidence type="ECO:0000313" key="9">
    <source>
        <dbReference type="Proteomes" id="UP000231702"/>
    </source>
</evidence>
<dbReference type="AlphaFoldDB" id="A0A285J5A3"/>
<name>A0A285J5A3_9RHOB</name>
<dbReference type="GO" id="GO:0005829">
    <property type="term" value="C:cytosol"/>
    <property type="evidence" value="ECO:0007669"/>
    <property type="project" value="TreeGrafter"/>
</dbReference>
<dbReference type="Proteomes" id="UP000231655">
    <property type="component" value="Unassembled WGS sequence"/>
</dbReference>
<keyword evidence="6" id="KW-0255">Endonuclease</keyword>
<evidence type="ECO:0000256" key="1">
    <source>
        <dbReference type="ARBA" id="ARBA00022722"/>
    </source>
</evidence>
<evidence type="ECO:0000256" key="2">
    <source>
        <dbReference type="ARBA" id="ARBA00022801"/>
    </source>
</evidence>
<evidence type="ECO:0000256" key="4">
    <source>
        <dbReference type="ARBA" id="ARBA00040194"/>
    </source>
</evidence>
<dbReference type="RefSeq" id="WP_099459234.1">
    <property type="nucleotide sequence ID" value="NZ_OBEA01000006.1"/>
</dbReference>
<feature type="domain" description="HNH nuclease" evidence="5">
    <location>
        <begin position="60"/>
        <end position="115"/>
    </location>
</feature>
<dbReference type="PANTHER" id="PTHR41286:SF1">
    <property type="entry name" value="HNH NUCLEASE YAJD-RELATED"/>
    <property type="match status" value="1"/>
</dbReference>
<keyword evidence="2" id="KW-0378">Hydrolase</keyword>
<dbReference type="CDD" id="cd00085">
    <property type="entry name" value="HNHc"/>
    <property type="match status" value="1"/>
</dbReference>
<dbReference type="InterPro" id="IPR003615">
    <property type="entry name" value="HNH_nuc"/>
</dbReference>